<feature type="compositionally biased region" description="Basic and acidic residues" evidence="3">
    <location>
        <begin position="1"/>
        <end position="10"/>
    </location>
</feature>
<dbReference type="EMBL" id="MCFC01000021">
    <property type="protein sequence ID" value="ORY30228.1"/>
    <property type="molecule type" value="Genomic_DNA"/>
</dbReference>
<protein>
    <recommendedName>
        <fullName evidence="6">Oxysterol-binding protein</fullName>
    </recommendedName>
</protein>
<dbReference type="InterPro" id="IPR037239">
    <property type="entry name" value="OSBP_sf"/>
</dbReference>
<feature type="region of interest" description="Disordered" evidence="3">
    <location>
        <begin position="1"/>
        <end position="38"/>
    </location>
</feature>
<comment type="caution">
    <text evidence="4">The sequence shown here is derived from an EMBL/GenBank/DDBJ whole genome shotgun (WGS) entry which is preliminary data.</text>
</comment>
<feature type="region of interest" description="Disordered" evidence="3">
    <location>
        <begin position="182"/>
        <end position="208"/>
    </location>
</feature>
<dbReference type="Gene3D" id="3.30.70.3490">
    <property type="match status" value="1"/>
</dbReference>
<dbReference type="Gene3D" id="2.40.160.120">
    <property type="match status" value="1"/>
</dbReference>
<feature type="compositionally biased region" description="Basic and acidic residues" evidence="3">
    <location>
        <begin position="509"/>
        <end position="519"/>
    </location>
</feature>
<evidence type="ECO:0008006" key="6">
    <source>
        <dbReference type="Google" id="ProtNLM"/>
    </source>
</evidence>
<dbReference type="Proteomes" id="UP000193986">
    <property type="component" value="Unassembled WGS sequence"/>
</dbReference>
<dbReference type="PROSITE" id="PS01013">
    <property type="entry name" value="OSBP"/>
    <property type="match status" value="1"/>
</dbReference>
<evidence type="ECO:0000256" key="1">
    <source>
        <dbReference type="ARBA" id="ARBA00008842"/>
    </source>
</evidence>
<dbReference type="PANTHER" id="PTHR10972:SF212">
    <property type="entry name" value="OXYSTEROL-BINDING PROTEIN-LIKE PROTEIN 1"/>
    <property type="match status" value="1"/>
</dbReference>
<organism evidence="4 5">
    <name type="scientific">Naematelia encephala</name>
    <dbReference type="NCBI Taxonomy" id="71784"/>
    <lineage>
        <taxon>Eukaryota</taxon>
        <taxon>Fungi</taxon>
        <taxon>Dikarya</taxon>
        <taxon>Basidiomycota</taxon>
        <taxon>Agaricomycotina</taxon>
        <taxon>Tremellomycetes</taxon>
        <taxon>Tremellales</taxon>
        <taxon>Naemateliaceae</taxon>
        <taxon>Naematelia</taxon>
    </lineage>
</organism>
<accession>A0A1Y2B5W7</accession>
<dbReference type="GO" id="GO:0005829">
    <property type="term" value="C:cytosol"/>
    <property type="evidence" value="ECO:0007669"/>
    <property type="project" value="TreeGrafter"/>
</dbReference>
<feature type="region of interest" description="Disordered" evidence="3">
    <location>
        <begin position="509"/>
        <end position="531"/>
    </location>
</feature>
<dbReference type="GO" id="GO:0032934">
    <property type="term" value="F:sterol binding"/>
    <property type="evidence" value="ECO:0007669"/>
    <property type="project" value="TreeGrafter"/>
</dbReference>
<dbReference type="AlphaFoldDB" id="A0A1Y2B5W7"/>
<keyword evidence="5" id="KW-1185">Reference proteome</keyword>
<comment type="similarity">
    <text evidence="1 2">Belongs to the OSBP family.</text>
</comment>
<dbReference type="OrthoDB" id="48057at2759"/>
<evidence type="ECO:0000313" key="4">
    <source>
        <dbReference type="EMBL" id="ORY30228.1"/>
    </source>
</evidence>
<feature type="compositionally biased region" description="Low complexity" evidence="3">
    <location>
        <begin position="196"/>
        <end position="208"/>
    </location>
</feature>
<name>A0A1Y2B5W7_9TREE</name>
<dbReference type="InParanoid" id="A0A1Y2B5W7"/>
<dbReference type="SUPFAM" id="SSF144000">
    <property type="entry name" value="Oxysterol-binding protein-like"/>
    <property type="match status" value="1"/>
</dbReference>
<proteinExistence type="inferred from homology"/>
<gene>
    <name evidence="4" type="ORF">BCR39DRAFT_564947</name>
</gene>
<dbReference type="PANTHER" id="PTHR10972">
    <property type="entry name" value="OXYSTEROL-BINDING PROTEIN-RELATED"/>
    <property type="match status" value="1"/>
</dbReference>
<sequence>MGASKLEKSVDVPTDDDISIQPFTDDTGAPATLPEVGNGGEEGKMRVLLGLLRKLVGVKDVANLRLSLPASLLEPIPNLEYWQYADRADIFAAIGDSSDELERMLAVLRFSFSKELKFVRARLGKPYNSALGEHFRCSWYLPPIVLDKDTKAPVIRTHVHVPLPNEPAYGGQGGSGWMTPVLRPQDGGKSTSDTASVPPSKKQSISSIKGNSFTLSTDAINATRALPGPGEEIESDPDAGVVDSENVTVVFICEQVSHHPPISAAYYICPEKGIEAYGVDQISARVSGMSVKVGPGSLNKGLFVKITRDGPGQGEEYRISHPAAQVNGILKGAFYGTISDQISVTCAGGAPSKTKLRALIDYKDESWIGRPRFLVDGSSIEEEGWSKPKQVPADKVVAQIEGTWRTQIKWRLKGEKEWRILIDLDHLALIPKHVRPLEEQEPEESRKLWDPVTQALLAKRWNDATQQKQIIEQKQREKAAQRKAKDEVYVSKFFEADWVDGRPRLNAEGRRAVESEAARHKPSSSSTGTPA</sequence>
<dbReference type="FunCoup" id="A0A1Y2B5W7">
    <property type="interactions" value="7"/>
</dbReference>
<reference evidence="4 5" key="1">
    <citation type="submission" date="2016-07" db="EMBL/GenBank/DDBJ databases">
        <title>Pervasive Adenine N6-methylation of Active Genes in Fungi.</title>
        <authorList>
            <consortium name="DOE Joint Genome Institute"/>
            <person name="Mondo S.J."/>
            <person name="Dannebaum R.O."/>
            <person name="Kuo R.C."/>
            <person name="Labutti K."/>
            <person name="Haridas S."/>
            <person name="Kuo A."/>
            <person name="Salamov A."/>
            <person name="Ahrendt S.R."/>
            <person name="Lipzen A."/>
            <person name="Sullivan W."/>
            <person name="Andreopoulos W.B."/>
            <person name="Clum A."/>
            <person name="Lindquist E."/>
            <person name="Daum C."/>
            <person name="Ramamoorthy G.K."/>
            <person name="Gryganskyi A."/>
            <person name="Culley D."/>
            <person name="Magnuson J.K."/>
            <person name="James T.Y."/>
            <person name="O'Malley M.A."/>
            <person name="Stajich J.E."/>
            <person name="Spatafora J.W."/>
            <person name="Visel A."/>
            <person name="Grigoriev I.V."/>
        </authorList>
    </citation>
    <scope>NUCLEOTIDE SEQUENCE [LARGE SCALE GENOMIC DNA]</scope>
    <source>
        <strain evidence="4 5">68-887.2</strain>
    </source>
</reference>
<evidence type="ECO:0000256" key="2">
    <source>
        <dbReference type="RuleBase" id="RU003844"/>
    </source>
</evidence>
<dbReference type="GO" id="GO:0016020">
    <property type="term" value="C:membrane"/>
    <property type="evidence" value="ECO:0007669"/>
    <property type="project" value="TreeGrafter"/>
</dbReference>
<dbReference type="Pfam" id="PF01237">
    <property type="entry name" value="Oxysterol_BP"/>
    <property type="match status" value="2"/>
</dbReference>
<dbReference type="InterPro" id="IPR018494">
    <property type="entry name" value="Oxysterol-bd_CS"/>
</dbReference>
<evidence type="ECO:0000256" key="3">
    <source>
        <dbReference type="SAM" id="MobiDB-lite"/>
    </source>
</evidence>
<dbReference type="STRING" id="71784.A0A1Y2B5W7"/>
<dbReference type="InterPro" id="IPR000648">
    <property type="entry name" value="Oxysterol-bd"/>
</dbReference>
<evidence type="ECO:0000313" key="5">
    <source>
        <dbReference type="Proteomes" id="UP000193986"/>
    </source>
</evidence>